<dbReference type="EnsemblBacteria" id="ACA42341">
    <property type="protein sequence ID" value="ACA42341"/>
    <property type="gene ID" value="Bsph_p111"/>
</dbReference>
<protein>
    <submittedName>
        <fullName evidence="1">Uncharacterized protein</fullName>
    </submittedName>
</protein>
<accession>B1I0I2</accession>
<reference evidence="1 2" key="1">
    <citation type="journal article" date="2008" name="J. Bacteriol.">
        <title>Complete genome sequence of the mosquitocidal bacterium Bacillus sphaericus C3-41 and comparison with those of closely related Bacillus species.</title>
        <authorList>
            <person name="Hu X."/>
            <person name="Fan W."/>
            <person name="Han B."/>
            <person name="Liu H."/>
            <person name="Zheng D."/>
            <person name="Li Q."/>
            <person name="Dong W."/>
            <person name="Yan J."/>
            <person name="Gao M."/>
            <person name="Berry C."/>
            <person name="Yuan Z."/>
        </authorList>
    </citation>
    <scope>NUCLEOTIDE SEQUENCE [LARGE SCALE GENOMIC DNA]</scope>
    <source>
        <strain evidence="1 2">C3-41</strain>
        <plasmid evidence="1 2">pBsph</plasmid>
    </source>
</reference>
<gene>
    <name evidence="1" type="ordered locus">Bsph_p111</name>
</gene>
<dbReference type="AlphaFoldDB" id="B1I0I2"/>
<evidence type="ECO:0000313" key="2">
    <source>
        <dbReference type="Proteomes" id="UP000002164"/>
    </source>
</evidence>
<sequence length="41" mass="4619">MATEITAMFTAKNILSSFNYLLDMGLIVTNLPQKDVEENKN</sequence>
<dbReference type="HOGENOM" id="CLU_3272405_0_0_9"/>
<keyword evidence="1" id="KW-0614">Plasmid</keyword>
<name>B1I0I2_LYSSC</name>
<dbReference type="Proteomes" id="UP000002164">
    <property type="component" value="Plasmid pBsph"/>
</dbReference>
<evidence type="ECO:0000313" key="1">
    <source>
        <dbReference type="EMBL" id="ACA42341.1"/>
    </source>
</evidence>
<dbReference type="EMBL" id="CP000818">
    <property type="protein sequence ID" value="ACA42341.1"/>
    <property type="molecule type" value="Genomic_DNA"/>
</dbReference>
<dbReference type="KEGG" id="lsp:Bsph_p111"/>
<geneLocation type="plasmid" evidence="1 2">
    <name>pBsph</name>
</geneLocation>
<organism evidence="1 2">
    <name type="scientific">Lysinibacillus sphaericus (strain C3-41)</name>
    <dbReference type="NCBI Taxonomy" id="444177"/>
    <lineage>
        <taxon>Bacteria</taxon>
        <taxon>Bacillati</taxon>
        <taxon>Bacillota</taxon>
        <taxon>Bacilli</taxon>
        <taxon>Bacillales</taxon>
        <taxon>Bacillaceae</taxon>
        <taxon>Lysinibacillus</taxon>
    </lineage>
</organism>
<proteinExistence type="predicted"/>